<dbReference type="Proteomes" id="UP000314294">
    <property type="component" value="Unassembled WGS sequence"/>
</dbReference>
<dbReference type="EMBL" id="SRLO01001678">
    <property type="protein sequence ID" value="TNN35966.1"/>
    <property type="molecule type" value="Genomic_DNA"/>
</dbReference>
<evidence type="ECO:0000313" key="2">
    <source>
        <dbReference type="Proteomes" id="UP000314294"/>
    </source>
</evidence>
<proteinExistence type="predicted"/>
<reference evidence="1 2" key="1">
    <citation type="submission" date="2019-03" db="EMBL/GenBank/DDBJ databases">
        <title>First draft genome of Liparis tanakae, snailfish: a comprehensive survey of snailfish specific genes.</title>
        <authorList>
            <person name="Kim W."/>
            <person name="Song I."/>
            <person name="Jeong J.-H."/>
            <person name="Kim D."/>
            <person name="Kim S."/>
            <person name="Ryu S."/>
            <person name="Song J.Y."/>
            <person name="Lee S.K."/>
        </authorList>
    </citation>
    <scope>NUCLEOTIDE SEQUENCE [LARGE SCALE GENOMIC DNA]</scope>
    <source>
        <tissue evidence="1">Muscle</tissue>
    </source>
</reference>
<gene>
    <name evidence="1" type="ORF">EYF80_053871</name>
</gene>
<accession>A0A4Z2F3Z8</accession>
<evidence type="ECO:0000313" key="1">
    <source>
        <dbReference type="EMBL" id="TNN35966.1"/>
    </source>
</evidence>
<name>A0A4Z2F3Z8_9TELE</name>
<keyword evidence="2" id="KW-1185">Reference proteome</keyword>
<sequence length="65" mass="6963">MLVVIPFDALKHIVSDIEEPQQAICNSDVKPNPRVTVAIARLWTVPVPVVTASVAALSDQLTDGL</sequence>
<organism evidence="1 2">
    <name type="scientific">Liparis tanakae</name>
    <name type="common">Tanaka's snailfish</name>
    <dbReference type="NCBI Taxonomy" id="230148"/>
    <lineage>
        <taxon>Eukaryota</taxon>
        <taxon>Metazoa</taxon>
        <taxon>Chordata</taxon>
        <taxon>Craniata</taxon>
        <taxon>Vertebrata</taxon>
        <taxon>Euteleostomi</taxon>
        <taxon>Actinopterygii</taxon>
        <taxon>Neopterygii</taxon>
        <taxon>Teleostei</taxon>
        <taxon>Neoteleostei</taxon>
        <taxon>Acanthomorphata</taxon>
        <taxon>Eupercaria</taxon>
        <taxon>Perciformes</taxon>
        <taxon>Cottioidei</taxon>
        <taxon>Cottales</taxon>
        <taxon>Liparidae</taxon>
        <taxon>Liparis</taxon>
    </lineage>
</organism>
<comment type="caution">
    <text evidence="1">The sequence shown here is derived from an EMBL/GenBank/DDBJ whole genome shotgun (WGS) entry which is preliminary data.</text>
</comment>
<protein>
    <submittedName>
        <fullName evidence="1">Uncharacterized protein</fullName>
    </submittedName>
</protein>
<dbReference type="AlphaFoldDB" id="A0A4Z2F3Z8"/>